<dbReference type="InterPro" id="IPR036291">
    <property type="entry name" value="NAD(P)-bd_dom_sf"/>
</dbReference>
<evidence type="ECO:0000313" key="4">
    <source>
        <dbReference type="Proteomes" id="UP000649289"/>
    </source>
</evidence>
<keyword evidence="2 3" id="KW-0560">Oxidoreductase</keyword>
<dbReference type="EMBL" id="JACXYY010000004">
    <property type="protein sequence ID" value="MBD3915077.1"/>
    <property type="molecule type" value="Genomic_DNA"/>
</dbReference>
<evidence type="ECO:0000313" key="3">
    <source>
        <dbReference type="EMBL" id="MBD3915077.1"/>
    </source>
</evidence>
<dbReference type="InterPro" id="IPR002347">
    <property type="entry name" value="SDR_fam"/>
</dbReference>
<gene>
    <name evidence="3" type="ORF">IEZ25_10665</name>
</gene>
<sequence>MQLHDKIALITGAAMGMGAAHARLFVERGAKVVLTDVVTDEGAALADELGDNAVFAELDVTDEEGWERVLRGARGIFNRPVNVLVGNAGLPGPNDSLTELDVAAYQRTVDVDMLGIFLGMKAVIPDMCRAGGGSIVNISSIAGFAHQPWTPNVAYTGAKFAVRGMTKSAASEYGTYGIRVNSIHPGAVMTPMLAAAISPDDQERINSRVPLRRFADPRELSEAVAFLASDASSYITGAELVVDGGLLAE</sequence>
<protein>
    <submittedName>
        <fullName evidence="3">Glucose 1-dehydrogenase</fullName>
        <ecNumber evidence="3">1.1.1.47</ecNumber>
    </submittedName>
</protein>
<dbReference type="PRINTS" id="PR00081">
    <property type="entry name" value="GDHRDH"/>
</dbReference>
<dbReference type="PRINTS" id="PR00080">
    <property type="entry name" value="SDRFAMILY"/>
</dbReference>
<evidence type="ECO:0000256" key="2">
    <source>
        <dbReference type="ARBA" id="ARBA00023002"/>
    </source>
</evidence>
<dbReference type="PANTHER" id="PTHR24321:SF8">
    <property type="entry name" value="ESTRADIOL 17-BETA-DEHYDROGENASE 8-RELATED"/>
    <property type="match status" value="1"/>
</dbReference>
<dbReference type="Pfam" id="PF13561">
    <property type="entry name" value="adh_short_C2"/>
    <property type="match status" value="1"/>
</dbReference>
<dbReference type="Proteomes" id="UP000649289">
    <property type="component" value="Unassembled WGS sequence"/>
</dbReference>
<proteinExistence type="inferred from homology"/>
<name>A0ABR8MGI7_9ACTN</name>
<reference evidence="3 4" key="1">
    <citation type="submission" date="2020-09" db="EMBL/GenBank/DDBJ databases">
        <title>novel species in genus Nocardioides.</title>
        <authorList>
            <person name="Zhang G."/>
        </authorList>
    </citation>
    <scope>NUCLEOTIDE SEQUENCE [LARGE SCALE GENOMIC DNA]</scope>
    <source>
        <strain evidence="3 4">19197</strain>
    </source>
</reference>
<dbReference type="SUPFAM" id="SSF51735">
    <property type="entry name" value="NAD(P)-binding Rossmann-fold domains"/>
    <property type="match status" value="1"/>
</dbReference>
<dbReference type="GO" id="GO:0047936">
    <property type="term" value="F:glucose 1-dehydrogenase [NAD(P)+] activity"/>
    <property type="evidence" value="ECO:0007669"/>
    <property type="project" value="UniProtKB-EC"/>
</dbReference>
<dbReference type="Gene3D" id="3.40.50.720">
    <property type="entry name" value="NAD(P)-binding Rossmann-like Domain"/>
    <property type="match status" value="1"/>
</dbReference>
<dbReference type="NCBIfam" id="NF005559">
    <property type="entry name" value="PRK07231.1"/>
    <property type="match status" value="1"/>
</dbReference>
<organism evidence="3 4">
    <name type="scientific">Nocardioides hwasunensis</name>
    <dbReference type="NCBI Taxonomy" id="397258"/>
    <lineage>
        <taxon>Bacteria</taxon>
        <taxon>Bacillati</taxon>
        <taxon>Actinomycetota</taxon>
        <taxon>Actinomycetes</taxon>
        <taxon>Propionibacteriales</taxon>
        <taxon>Nocardioidaceae</taxon>
        <taxon>Nocardioides</taxon>
    </lineage>
</organism>
<dbReference type="RefSeq" id="WP_191199413.1">
    <property type="nucleotide sequence ID" value="NZ_BAAAPA010000005.1"/>
</dbReference>
<comment type="similarity">
    <text evidence="1">Belongs to the short-chain dehydrogenases/reductases (SDR) family.</text>
</comment>
<evidence type="ECO:0000256" key="1">
    <source>
        <dbReference type="ARBA" id="ARBA00006484"/>
    </source>
</evidence>
<dbReference type="InterPro" id="IPR020904">
    <property type="entry name" value="Sc_DH/Rdtase_CS"/>
</dbReference>
<dbReference type="EC" id="1.1.1.47" evidence="3"/>
<keyword evidence="4" id="KW-1185">Reference proteome</keyword>
<accession>A0ABR8MGI7</accession>
<dbReference type="PANTHER" id="PTHR24321">
    <property type="entry name" value="DEHYDROGENASES, SHORT CHAIN"/>
    <property type="match status" value="1"/>
</dbReference>
<dbReference type="PROSITE" id="PS00061">
    <property type="entry name" value="ADH_SHORT"/>
    <property type="match status" value="1"/>
</dbReference>
<comment type="caution">
    <text evidence="3">The sequence shown here is derived from an EMBL/GenBank/DDBJ whole genome shotgun (WGS) entry which is preliminary data.</text>
</comment>